<protein>
    <recommendedName>
        <fullName evidence="2">Peptidase S8/S53 domain-containing protein</fullName>
    </recommendedName>
</protein>
<evidence type="ECO:0000313" key="3">
    <source>
        <dbReference type="EMBL" id="MEC4722812.1"/>
    </source>
</evidence>
<keyword evidence="4" id="KW-1185">Reference proteome</keyword>
<comment type="similarity">
    <text evidence="1">Belongs to the peptidase S8 family.</text>
</comment>
<dbReference type="Gene3D" id="3.40.50.200">
    <property type="entry name" value="Peptidase S8/S53 domain"/>
    <property type="match status" value="1"/>
</dbReference>
<feature type="active site" description="Charge relay system" evidence="1">
    <location>
        <position position="45"/>
    </location>
</feature>
<evidence type="ECO:0000259" key="2">
    <source>
        <dbReference type="Pfam" id="PF00082"/>
    </source>
</evidence>
<dbReference type="EMBL" id="JAWIIV010000037">
    <property type="protein sequence ID" value="MEC4722812.1"/>
    <property type="molecule type" value="Genomic_DNA"/>
</dbReference>
<keyword evidence="1" id="KW-0378">Hydrolase</keyword>
<sequence>MKSVRIGVIDSGIVTSQLRLVERSKIFIPRSYGHEHASLWDKIEHGSKLIDLIHSHNITSRFLVARVFAMERIATVHSIVAAIEWLIAESVDIINLSFGMKEESRPLARVCERARLAGITLVASTTSIPNRVYPAAFASCIAVASDVRCSPENFSWIGSEFADFGAHPFYTPMDPEHGGGSSFACARMTGILAARLSYQGPKSISIEALRQGAAIFGPDKRPTLGDLRVN</sequence>
<feature type="active site" description="Charge relay system" evidence="1">
    <location>
        <position position="10"/>
    </location>
</feature>
<dbReference type="PROSITE" id="PS51892">
    <property type="entry name" value="SUBTILASE"/>
    <property type="match status" value="1"/>
</dbReference>
<keyword evidence="1" id="KW-0720">Serine protease</keyword>
<gene>
    <name evidence="3" type="ORF">RY831_27000</name>
</gene>
<evidence type="ECO:0000256" key="1">
    <source>
        <dbReference type="PROSITE-ProRule" id="PRU01240"/>
    </source>
</evidence>
<reference evidence="3 4" key="1">
    <citation type="submission" date="2023-10" db="EMBL/GenBank/DDBJ databases">
        <title>Noviherbaspirillum sp. CPCC 100848 genome assembly.</title>
        <authorList>
            <person name="Li X.Y."/>
            <person name="Fang X.M."/>
        </authorList>
    </citation>
    <scope>NUCLEOTIDE SEQUENCE [LARGE SCALE GENOMIC DNA]</scope>
    <source>
        <strain evidence="3 4">CPCC 100848</strain>
    </source>
</reference>
<accession>A0ABU6JGM0</accession>
<keyword evidence="1" id="KW-0645">Protease</keyword>
<proteinExistence type="inferred from homology"/>
<evidence type="ECO:0000313" key="4">
    <source>
        <dbReference type="Proteomes" id="UP001352263"/>
    </source>
</evidence>
<organism evidence="3 4">
    <name type="scientific">Noviherbaspirillum album</name>
    <dbReference type="NCBI Taxonomy" id="3080276"/>
    <lineage>
        <taxon>Bacteria</taxon>
        <taxon>Pseudomonadati</taxon>
        <taxon>Pseudomonadota</taxon>
        <taxon>Betaproteobacteria</taxon>
        <taxon>Burkholderiales</taxon>
        <taxon>Oxalobacteraceae</taxon>
        <taxon>Noviherbaspirillum</taxon>
    </lineage>
</organism>
<dbReference type="InterPro" id="IPR000209">
    <property type="entry name" value="Peptidase_S8/S53_dom"/>
</dbReference>
<comment type="caution">
    <text evidence="3">The sequence shown here is derived from an EMBL/GenBank/DDBJ whole genome shotgun (WGS) entry which is preliminary data.</text>
</comment>
<dbReference type="SUPFAM" id="SSF52743">
    <property type="entry name" value="Subtilisin-like"/>
    <property type="match status" value="1"/>
</dbReference>
<name>A0ABU6JGM0_9BURK</name>
<dbReference type="Pfam" id="PF00082">
    <property type="entry name" value="Peptidase_S8"/>
    <property type="match status" value="1"/>
</dbReference>
<dbReference type="Proteomes" id="UP001352263">
    <property type="component" value="Unassembled WGS sequence"/>
</dbReference>
<dbReference type="InterPro" id="IPR036852">
    <property type="entry name" value="Peptidase_S8/S53_dom_sf"/>
</dbReference>
<feature type="active site" description="Charge relay system" evidence="1">
    <location>
        <position position="182"/>
    </location>
</feature>
<feature type="domain" description="Peptidase S8/S53" evidence="2">
    <location>
        <begin position="2"/>
        <end position="193"/>
    </location>
</feature>
<dbReference type="RefSeq" id="WP_326509472.1">
    <property type="nucleotide sequence ID" value="NZ_JAWIIV010000037.1"/>
</dbReference>